<dbReference type="CDD" id="cd00590">
    <property type="entry name" value="RRM_SF"/>
    <property type="match status" value="1"/>
</dbReference>
<gene>
    <name evidence="4" type="ORF">K504DRAFT_211005</name>
</gene>
<feature type="region of interest" description="Disordered" evidence="2">
    <location>
        <begin position="651"/>
        <end position="756"/>
    </location>
</feature>
<dbReference type="SMART" id="SM00360">
    <property type="entry name" value="RRM"/>
    <property type="match status" value="1"/>
</dbReference>
<feature type="compositionally biased region" description="Polar residues" evidence="2">
    <location>
        <begin position="262"/>
        <end position="276"/>
    </location>
</feature>
<protein>
    <recommendedName>
        <fullName evidence="3">RRM domain-containing protein</fullName>
    </recommendedName>
</protein>
<proteinExistence type="predicted"/>
<dbReference type="PROSITE" id="PS50102">
    <property type="entry name" value="RRM"/>
    <property type="match status" value="1"/>
</dbReference>
<reference evidence="4" key="1">
    <citation type="journal article" date="2020" name="Stud. Mycol.">
        <title>101 Dothideomycetes genomes: a test case for predicting lifestyles and emergence of pathogens.</title>
        <authorList>
            <person name="Haridas S."/>
            <person name="Albert R."/>
            <person name="Binder M."/>
            <person name="Bloem J."/>
            <person name="Labutti K."/>
            <person name="Salamov A."/>
            <person name="Andreopoulos B."/>
            <person name="Baker S."/>
            <person name="Barry K."/>
            <person name="Bills G."/>
            <person name="Bluhm B."/>
            <person name="Cannon C."/>
            <person name="Castanera R."/>
            <person name="Culley D."/>
            <person name="Daum C."/>
            <person name="Ezra D."/>
            <person name="Gonzalez J."/>
            <person name="Henrissat B."/>
            <person name="Kuo A."/>
            <person name="Liang C."/>
            <person name="Lipzen A."/>
            <person name="Lutzoni F."/>
            <person name="Magnuson J."/>
            <person name="Mondo S."/>
            <person name="Nolan M."/>
            <person name="Ohm R."/>
            <person name="Pangilinan J."/>
            <person name="Park H.-J."/>
            <person name="Ramirez L."/>
            <person name="Alfaro M."/>
            <person name="Sun H."/>
            <person name="Tritt A."/>
            <person name="Yoshinaga Y."/>
            <person name="Zwiers L.-H."/>
            <person name="Turgeon B."/>
            <person name="Goodwin S."/>
            <person name="Spatafora J."/>
            <person name="Crous P."/>
            <person name="Grigoriev I."/>
        </authorList>
    </citation>
    <scope>NUCLEOTIDE SEQUENCE</scope>
    <source>
        <strain evidence="4">CBS 279.74</strain>
    </source>
</reference>
<dbReference type="InterPro" id="IPR035979">
    <property type="entry name" value="RBD_domain_sf"/>
</dbReference>
<dbReference type="InterPro" id="IPR012677">
    <property type="entry name" value="Nucleotide-bd_a/b_plait_sf"/>
</dbReference>
<feature type="region of interest" description="Disordered" evidence="2">
    <location>
        <begin position="1008"/>
        <end position="1068"/>
    </location>
</feature>
<dbReference type="Gene3D" id="3.30.70.330">
    <property type="match status" value="1"/>
</dbReference>
<dbReference type="Pfam" id="PF00076">
    <property type="entry name" value="RRM_1"/>
    <property type="match status" value="1"/>
</dbReference>
<dbReference type="GO" id="GO:0003723">
    <property type="term" value="F:RNA binding"/>
    <property type="evidence" value="ECO:0007669"/>
    <property type="project" value="UniProtKB-UniRule"/>
</dbReference>
<feature type="compositionally biased region" description="Polar residues" evidence="2">
    <location>
        <begin position="317"/>
        <end position="327"/>
    </location>
</feature>
<dbReference type="Proteomes" id="UP000799428">
    <property type="component" value="Unassembled WGS sequence"/>
</dbReference>
<evidence type="ECO:0000313" key="5">
    <source>
        <dbReference type="Proteomes" id="UP000799428"/>
    </source>
</evidence>
<evidence type="ECO:0000256" key="2">
    <source>
        <dbReference type="SAM" id="MobiDB-lite"/>
    </source>
</evidence>
<feature type="region of interest" description="Disordered" evidence="2">
    <location>
        <begin position="456"/>
        <end position="510"/>
    </location>
</feature>
<feature type="compositionally biased region" description="Basic and acidic residues" evidence="2">
    <location>
        <begin position="736"/>
        <end position="746"/>
    </location>
</feature>
<organism evidence="4 5">
    <name type="scientific">Pleomassaria siparia CBS 279.74</name>
    <dbReference type="NCBI Taxonomy" id="1314801"/>
    <lineage>
        <taxon>Eukaryota</taxon>
        <taxon>Fungi</taxon>
        <taxon>Dikarya</taxon>
        <taxon>Ascomycota</taxon>
        <taxon>Pezizomycotina</taxon>
        <taxon>Dothideomycetes</taxon>
        <taxon>Pleosporomycetidae</taxon>
        <taxon>Pleosporales</taxon>
        <taxon>Pleomassariaceae</taxon>
        <taxon>Pleomassaria</taxon>
    </lineage>
</organism>
<dbReference type="EMBL" id="MU005766">
    <property type="protein sequence ID" value="KAF2712725.1"/>
    <property type="molecule type" value="Genomic_DNA"/>
</dbReference>
<dbReference type="AlphaFoldDB" id="A0A6G1KJK0"/>
<feature type="compositionally biased region" description="Polar residues" evidence="2">
    <location>
        <begin position="881"/>
        <end position="891"/>
    </location>
</feature>
<keyword evidence="5" id="KW-1185">Reference proteome</keyword>
<keyword evidence="1" id="KW-0694">RNA-binding</keyword>
<feature type="domain" description="RRM" evidence="3">
    <location>
        <begin position="566"/>
        <end position="645"/>
    </location>
</feature>
<name>A0A6G1KJK0_9PLEO</name>
<evidence type="ECO:0000259" key="3">
    <source>
        <dbReference type="PROSITE" id="PS50102"/>
    </source>
</evidence>
<dbReference type="SUPFAM" id="SSF54928">
    <property type="entry name" value="RNA-binding domain, RBD"/>
    <property type="match status" value="1"/>
</dbReference>
<sequence length="1083" mass="119303">MAEASATSHTTSPTGVAPLAVSNQTATPATAITMAIPKVDLPKPIFSTERERQPYHNMASGPPYPLVIVRSDMRKDTADYAHFCIDKYRDQALCLFPQCGYDITDVWPDAEIQLSGIPFMKEVLKFLTFENVHRARLYARTWAEQNPLELSKLGQGNLSGFYDEKDHLAIVDKIFVKGETAQFPRPFLWHVANIIRHDILAQAAEQAATTRVSTTPGVSGGEPVGHVDSTRPATESMSKAGKAEAAAPNLAIPDRTPRGASQAPSVAMNSTPNVVPSTFPHGQHQPQPYRLAGQPTMMSPYMNAPDPRDSISRDSRQNPSSYNQPGSQPGWIENYRGAQNYGHQSRHPSGNVNVPVNQLPRMNAPISMMQAPMMHPLYPMGPYSQHPAMMPPQMPPAQTHYGVPYGLPYGPPQMGGHVETIAPMSNMHSVVGPSLRSGMPRGDTIQYPYNVQTQHTNQHAGMDRRGSYSRNPEQATLKKSGRSSFSYNGTRNRKLSNSVQNRPGFAPQNVSPVDLNVSYGGNRHADPSFTRNFSTVKPFEVDESITSDTVYGCDETWIGARNEDVKCLWICQLPKDPSETEIMAWFQEFNVVQASSVRLKQDKNHHPYGYIDFSTTDDARKALKFFNNELPQLRGKRVLVKVPEKYYSVQDSSHGQFLSGNSRPFMSASQPARPTPKADEHLPPANDSVQYSPQDARSTLAHDRVRSREAGIPLGSGSPEFPKSKKQQKTPSNKSSLEHMPVRQDSSDASVSAQEQKIEPPVPAIKDINLMDNNHMKNTGTKTSLVVEADQDKRTMEPSGGTSPENENDIVSAEQQKNFHTTEMDSTKTTASLSEKTDLPTASTQFTEPAEVPHVLSSQKKAAREKSVLEENIPEDPTQGDYAQQQDSQAPPLQRGADPLTEEMEKATVTTDAAHSLSVKPGETVPDLQVHTEAASHDEEKNDVSYHAAKETRSDPHLHDEKSDLMAYGESPTENVTTPPIRGPDAVQVSVPSAGISAMPVVTQIASQPAMQPESNNKKEKQGVQQTQFVSDFGMAKTLTKKEREARKKEKKKGPNHHRVKMTSANSLLLPKQTLRSILILSP</sequence>
<evidence type="ECO:0000313" key="4">
    <source>
        <dbReference type="EMBL" id="KAF2712725.1"/>
    </source>
</evidence>
<feature type="region of interest" description="Disordered" evidence="2">
    <location>
        <begin position="210"/>
        <end position="335"/>
    </location>
</feature>
<feature type="compositionally biased region" description="Polar residues" evidence="2">
    <location>
        <begin position="651"/>
        <end position="672"/>
    </location>
</feature>
<feature type="compositionally biased region" description="Basic and acidic residues" evidence="2">
    <location>
        <begin position="306"/>
        <end position="316"/>
    </location>
</feature>
<dbReference type="OrthoDB" id="3800936at2759"/>
<feature type="region of interest" description="Disordered" evidence="2">
    <location>
        <begin position="789"/>
        <end position="988"/>
    </location>
</feature>
<evidence type="ECO:0000256" key="1">
    <source>
        <dbReference type="PROSITE-ProRule" id="PRU00176"/>
    </source>
</evidence>
<feature type="compositionally biased region" description="Polar residues" evidence="2">
    <location>
        <begin position="687"/>
        <end position="697"/>
    </location>
</feature>
<feature type="compositionally biased region" description="Basic and acidic residues" evidence="2">
    <location>
        <begin position="700"/>
        <end position="709"/>
    </location>
</feature>
<feature type="compositionally biased region" description="Polar residues" evidence="2">
    <location>
        <begin position="482"/>
        <end position="501"/>
    </location>
</feature>
<feature type="compositionally biased region" description="Basic and acidic residues" evidence="2">
    <location>
        <begin position="934"/>
        <end position="964"/>
    </location>
</feature>
<dbReference type="InterPro" id="IPR000504">
    <property type="entry name" value="RRM_dom"/>
</dbReference>
<feature type="compositionally biased region" description="Basic residues" evidence="2">
    <location>
        <begin position="1049"/>
        <end position="1061"/>
    </location>
</feature>
<feature type="compositionally biased region" description="Polar residues" evidence="2">
    <location>
        <begin position="827"/>
        <end position="847"/>
    </location>
</feature>
<accession>A0A6G1KJK0</accession>